<reference evidence="2 3" key="1">
    <citation type="submission" date="2018-08" db="EMBL/GenBank/DDBJ databases">
        <title>Genomic Encyclopedia of Archaeal and Bacterial Type Strains, Phase II (KMG-II): from individual species to whole genera.</title>
        <authorList>
            <person name="Goeker M."/>
        </authorList>
    </citation>
    <scope>NUCLEOTIDE SEQUENCE [LARGE SCALE GENOMIC DNA]</scope>
    <source>
        <strain evidence="2 3">DSM 17099</strain>
    </source>
</reference>
<organism evidence="2 3">
    <name type="scientific">Paracoccus versutus</name>
    <name type="common">Thiobacillus versutus</name>
    <dbReference type="NCBI Taxonomy" id="34007"/>
    <lineage>
        <taxon>Bacteria</taxon>
        <taxon>Pseudomonadati</taxon>
        <taxon>Pseudomonadota</taxon>
        <taxon>Alphaproteobacteria</taxon>
        <taxon>Rhodobacterales</taxon>
        <taxon>Paracoccaceae</taxon>
        <taxon>Paracoccus</taxon>
    </lineage>
</organism>
<dbReference type="AlphaFoldDB" id="A0A3D9XIY5"/>
<evidence type="ECO:0000256" key="1">
    <source>
        <dbReference type="SAM" id="MobiDB-lite"/>
    </source>
</evidence>
<feature type="region of interest" description="Disordered" evidence="1">
    <location>
        <begin position="22"/>
        <end position="42"/>
    </location>
</feature>
<comment type="caution">
    <text evidence="2">The sequence shown here is derived from an EMBL/GenBank/DDBJ whole genome shotgun (WGS) entry which is preliminary data.</text>
</comment>
<gene>
    <name evidence="2" type="ORF">BDD41_3122</name>
</gene>
<sequence length="42" mass="4674">MTDRKIVTMREAVTSAMRQIEAARAESEKLQPKTIDGIAPTE</sequence>
<name>A0A3D9XIY5_PARVE</name>
<protein>
    <submittedName>
        <fullName evidence="2">Uncharacterized protein</fullName>
    </submittedName>
</protein>
<dbReference type="RefSeq" id="WP_276330420.1">
    <property type="nucleotide sequence ID" value="NZ_CP038197.1"/>
</dbReference>
<dbReference type="Proteomes" id="UP000256941">
    <property type="component" value="Unassembled WGS sequence"/>
</dbReference>
<proteinExistence type="predicted"/>
<evidence type="ECO:0000313" key="2">
    <source>
        <dbReference type="EMBL" id="REF70390.1"/>
    </source>
</evidence>
<evidence type="ECO:0000313" key="3">
    <source>
        <dbReference type="Proteomes" id="UP000256941"/>
    </source>
</evidence>
<feature type="compositionally biased region" description="Basic and acidic residues" evidence="1">
    <location>
        <begin position="22"/>
        <end position="31"/>
    </location>
</feature>
<dbReference type="EMBL" id="QTUJ01000002">
    <property type="protein sequence ID" value="REF70390.1"/>
    <property type="molecule type" value="Genomic_DNA"/>
</dbReference>
<accession>A0A3D9XIY5</accession>